<organism evidence="3 4">
    <name type="scientific">Legionella cherrii</name>
    <dbReference type="NCBI Taxonomy" id="28084"/>
    <lineage>
        <taxon>Bacteria</taxon>
        <taxon>Pseudomonadati</taxon>
        <taxon>Pseudomonadota</taxon>
        <taxon>Gammaproteobacteria</taxon>
        <taxon>Legionellales</taxon>
        <taxon>Legionellaceae</taxon>
        <taxon>Legionella</taxon>
    </lineage>
</organism>
<evidence type="ECO:0000313" key="4">
    <source>
        <dbReference type="Proteomes" id="UP000054921"/>
    </source>
</evidence>
<dbReference type="Pfam" id="PF03109">
    <property type="entry name" value="ABC1"/>
    <property type="match status" value="1"/>
</dbReference>
<comment type="caution">
    <text evidence="3">The sequence shown here is derived from an EMBL/GenBank/DDBJ whole genome shotgun (WGS) entry which is preliminary data.</text>
</comment>
<evidence type="ECO:0000259" key="2">
    <source>
        <dbReference type="Pfam" id="PF03109"/>
    </source>
</evidence>
<dbReference type="InterPro" id="IPR004147">
    <property type="entry name" value="ABC1_dom"/>
</dbReference>
<dbReference type="EMBL" id="LNXW01000013">
    <property type="protein sequence ID" value="KTC80194.1"/>
    <property type="molecule type" value="Genomic_DNA"/>
</dbReference>
<evidence type="ECO:0000313" key="3">
    <source>
        <dbReference type="EMBL" id="KTC80194.1"/>
    </source>
</evidence>
<gene>
    <name evidence="3" type="ORF">Lche_2214</name>
</gene>
<reference evidence="3 4" key="1">
    <citation type="submission" date="2015-11" db="EMBL/GenBank/DDBJ databases">
        <title>Genomic analysis of 38 Legionella species identifies large and diverse effector repertoires.</title>
        <authorList>
            <person name="Burstein D."/>
            <person name="Amaro F."/>
            <person name="Zusman T."/>
            <person name="Lifshitz Z."/>
            <person name="Cohen O."/>
            <person name="Gilbert J.A."/>
            <person name="Pupko T."/>
            <person name="Shuman H.A."/>
            <person name="Segal G."/>
        </authorList>
    </citation>
    <scope>NUCLEOTIDE SEQUENCE [LARGE SCALE GENOMIC DNA]</scope>
    <source>
        <strain evidence="3 4">ORW</strain>
    </source>
</reference>
<protein>
    <recommendedName>
        <fullName evidence="2">ABC1 atypical kinase-like domain-containing protein</fullName>
    </recommendedName>
</protein>
<name>A0A0W0SA33_9GAMM</name>
<dbReference type="PATRIC" id="fig|28084.5.peg.2400"/>
<evidence type="ECO:0000256" key="1">
    <source>
        <dbReference type="SAM" id="MobiDB-lite"/>
    </source>
</evidence>
<sequence length="366" mass="41821">MVSRDDRKMIKRVGALLGSASYNLALEAELENGQDVVLLMLRENAAKNAQEGFMHLQKTIESCSHIDMEPIRDSILSIIQEAKELSKIEMDRKLSEQQNLIAAKLYTGSITVNVDDKPHAFTLKPAHLIKSGEGYRFIERIYGTEFNELPDQTPEDKEVRRAIAKAIITVELINILQGGCFDSDRHGNQLRHQNHQLGLYDFGEMSLQPPNEVELKQLAKVLSDLPRAALKNRLFHTNFDLLLTEHIRKALKAGEPTRYLMRIRKGLLALRDFQKELSTEELMEVLKQVNASEAINPKVKAQLATAIRMAEYMEDRSKDYQRFVNKVVFFRRKVDSFFKRNIPHEETHQDGASSDNDKQIILAPGN</sequence>
<dbReference type="AlphaFoldDB" id="A0A0W0SA33"/>
<accession>A0A0W0SA33</accession>
<proteinExistence type="predicted"/>
<dbReference type="Proteomes" id="UP000054921">
    <property type="component" value="Unassembled WGS sequence"/>
</dbReference>
<feature type="domain" description="ABC1 atypical kinase-like" evidence="2">
    <location>
        <begin position="17"/>
        <end position="209"/>
    </location>
</feature>
<feature type="region of interest" description="Disordered" evidence="1">
    <location>
        <begin position="345"/>
        <end position="366"/>
    </location>
</feature>